<dbReference type="EMBL" id="RQFU01000012">
    <property type="protein sequence ID" value="TGL21712.1"/>
    <property type="molecule type" value="Genomic_DNA"/>
</dbReference>
<proteinExistence type="predicted"/>
<dbReference type="Gene3D" id="3.90.1720.10">
    <property type="entry name" value="endopeptidase domain like (from Nostoc punctiforme)"/>
    <property type="match status" value="1"/>
</dbReference>
<dbReference type="InterPro" id="IPR007053">
    <property type="entry name" value="LRAT_dom"/>
</dbReference>
<dbReference type="RefSeq" id="WP_135634703.1">
    <property type="nucleotide sequence ID" value="NZ_RQFU01000012.1"/>
</dbReference>
<protein>
    <recommendedName>
        <fullName evidence="1">LRAT domain-containing protein</fullName>
    </recommendedName>
</protein>
<evidence type="ECO:0000313" key="3">
    <source>
        <dbReference type="Proteomes" id="UP000298200"/>
    </source>
</evidence>
<name>A0ABY2M1U6_9LEPT</name>
<evidence type="ECO:0000313" key="2">
    <source>
        <dbReference type="EMBL" id="TGL21712.1"/>
    </source>
</evidence>
<comment type="caution">
    <text evidence="2">The sequence shown here is derived from an EMBL/GenBank/DDBJ whole genome shotgun (WGS) entry which is preliminary data.</text>
</comment>
<gene>
    <name evidence="2" type="ORF">EHQ46_07605</name>
</gene>
<keyword evidence="3" id="KW-1185">Reference proteome</keyword>
<organism evidence="2 3">
    <name type="scientific">Leptospira yanagawae</name>
    <dbReference type="NCBI Taxonomy" id="293069"/>
    <lineage>
        <taxon>Bacteria</taxon>
        <taxon>Pseudomonadati</taxon>
        <taxon>Spirochaetota</taxon>
        <taxon>Spirochaetia</taxon>
        <taxon>Leptospirales</taxon>
        <taxon>Leptospiraceae</taxon>
        <taxon>Leptospira</taxon>
    </lineage>
</organism>
<dbReference type="PROSITE" id="PS51934">
    <property type="entry name" value="LRAT"/>
    <property type="match status" value="1"/>
</dbReference>
<sequence length="138" mass="15599">MYINEYELTKGLYLLKRPAEKYWGLVDHYAVMDVGNTSSLFPNVGQRPIVIEKVEGKGIIASYNSKNWTILGKVKDHHILSATLRLIQALENPTYDLFGNNCEHFARFIAEGKKESEQVNSFGALALFFGVVMLLSQD</sequence>
<evidence type="ECO:0000259" key="1">
    <source>
        <dbReference type="PROSITE" id="PS51934"/>
    </source>
</evidence>
<accession>A0ABY2M1U6</accession>
<reference evidence="3" key="1">
    <citation type="journal article" date="2019" name="PLoS Negl. Trop. Dis.">
        <title>Revisiting the worldwide diversity of Leptospira species in the environment.</title>
        <authorList>
            <person name="Vincent A.T."/>
            <person name="Schiettekatte O."/>
            <person name="Bourhy P."/>
            <person name="Veyrier F.J."/>
            <person name="Picardeau M."/>
        </authorList>
    </citation>
    <scope>NUCLEOTIDE SEQUENCE [LARGE SCALE GENOMIC DNA]</scope>
    <source>
        <strain evidence="3">201800272</strain>
    </source>
</reference>
<feature type="domain" description="LRAT" evidence="1">
    <location>
        <begin position="18"/>
        <end position="118"/>
    </location>
</feature>
<dbReference type="Proteomes" id="UP000298200">
    <property type="component" value="Unassembled WGS sequence"/>
</dbReference>